<evidence type="ECO:0000313" key="10">
    <source>
        <dbReference type="EMBL" id="ACC78874.1"/>
    </source>
</evidence>
<dbReference type="InterPro" id="IPR012902">
    <property type="entry name" value="N_methyl_site"/>
</dbReference>
<dbReference type="AlphaFoldDB" id="B2J2I2"/>
<name>B2J2I2_NOSP7</name>
<dbReference type="Gene3D" id="3.30.700.10">
    <property type="entry name" value="Glycoprotein, Type 4 Pilin"/>
    <property type="match status" value="1"/>
</dbReference>
<dbReference type="GO" id="GO:0015627">
    <property type="term" value="C:type II protein secretion system complex"/>
    <property type="evidence" value="ECO:0007669"/>
    <property type="project" value="InterPro"/>
</dbReference>
<keyword evidence="4" id="KW-0997">Cell inner membrane</keyword>
<dbReference type="OrthoDB" id="468456at2"/>
<reference evidence="10 11" key="2">
    <citation type="journal article" date="2013" name="Plant Physiol.">
        <title>A Nostoc punctiforme Sugar Transporter Necessary to Establish a Cyanobacterium-Plant Symbiosis.</title>
        <authorList>
            <person name="Ekman M."/>
            <person name="Picossi S."/>
            <person name="Campbell E.L."/>
            <person name="Meeks J.C."/>
            <person name="Flores E."/>
        </authorList>
    </citation>
    <scope>NUCLEOTIDE SEQUENCE [LARGE SCALE GENOMIC DNA]</scope>
    <source>
        <strain evidence="11">ATCC 29133 / PCC 73102</strain>
    </source>
</reference>
<comment type="subcellular location">
    <subcellularLocation>
        <location evidence="1">Cell inner membrane</location>
        <topology evidence="1">Single-pass membrane protein</topology>
    </subcellularLocation>
</comment>
<evidence type="ECO:0000256" key="3">
    <source>
        <dbReference type="ARBA" id="ARBA00022481"/>
    </source>
</evidence>
<evidence type="ECO:0000256" key="7">
    <source>
        <dbReference type="ARBA" id="ARBA00023136"/>
    </source>
</evidence>
<dbReference type="GO" id="GO:0005886">
    <property type="term" value="C:plasma membrane"/>
    <property type="evidence" value="ECO:0007669"/>
    <property type="project" value="UniProtKB-SubCell"/>
</dbReference>
<feature type="transmembrane region" description="Helical" evidence="8">
    <location>
        <begin position="30"/>
        <end position="51"/>
    </location>
</feature>
<accession>B2J2I2</accession>
<dbReference type="Pfam" id="PF12019">
    <property type="entry name" value="GspH"/>
    <property type="match status" value="1"/>
</dbReference>
<dbReference type="eggNOG" id="COG4970">
    <property type="taxonomic scope" value="Bacteria"/>
</dbReference>
<dbReference type="GO" id="GO:0015628">
    <property type="term" value="P:protein secretion by the type II secretion system"/>
    <property type="evidence" value="ECO:0007669"/>
    <property type="project" value="InterPro"/>
</dbReference>
<dbReference type="STRING" id="63737.Npun_F0073"/>
<keyword evidence="6 8" id="KW-1133">Transmembrane helix</keyword>
<dbReference type="Proteomes" id="UP000001191">
    <property type="component" value="Chromosome"/>
</dbReference>
<evidence type="ECO:0000259" key="9">
    <source>
        <dbReference type="Pfam" id="PF12019"/>
    </source>
</evidence>
<keyword evidence="7 8" id="KW-0472">Membrane</keyword>
<dbReference type="InterPro" id="IPR022346">
    <property type="entry name" value="T2SS_GspH"/>
</dbReference>
<sequence length="189" mass="21144">MDIQVHLPSLVNAKKLLNKHSCSGFTLLEMLVVVVLIGILATLGIANWLAFVETRRLNTAQNEVQLAIHQARRQATKEKLTWQASFREQDGIIQWAVHPATINPSTANWNNIDSNVRLDSETTLQLSNNIRKVQFDYRGNAKSPNDLGRITLSSKSGGKVKRCVIVSTILGAMRTAKEHTTTDDDKYCY</sequence>
<keyword evidence="2" id="KW-1003">Cell membrane</keyword>
<dbReference type="EnsemblBacteria" id="ACC78874">
    <property type="protein sequence ID" value="ACC78874"/>
    <property type="gene ID" value="Npun_F0073"/>
</dbReference>
<evidence type="ECO:0000256" key="5">
    <source>
        <dbReference type="ARBA" id="ARBA00022692"/>
    </source>
</evidence>
<reference evidence="11" key="1">
    <citation type="submission" date="2008-04" db="EMBL/GenBank/DDBJ databases">
        <title>Complete sequence of chromosome of Nostoc punctiforme ATCC 29133.</title>
        <authorList>
            <consortium name="US DOE Joint Genome Institute"/>
            <person name="Copeland A."/>
            <person name="Lucas S."/>
            <person name="Lapidus A."/>
            <person name="Glavina del Rio T."/>
            <person name="Dalin E."/>
            <person name="Tice H."/>
            <person name="Pitluck S."/>
            <person name="Chain P."/>
            <person name="Malfatti S."/>
            <person name="Shin M."/>
            <person name="Vergez L."/>
            <person name="Schmutz J."/>
            <person name="Larimer F."/>
            <person name="Land M."/>
            <person name="Hauser L."/>
            <person name="Kyrpides N."/>
            <person name="Kim E."/>
            <person name="Meeks J.C."/>
            <person name="Elhai J."/>
            <person name="Campbell E.L."/>
            <person name="Thiel T."/>
            <person name="Longmire J."/>
            <person name="Potts M."/>
            <person name="Atlas R."/>
        </authorList>
    </citation>
    <scope>NUCLEOTIDE SEQUENCE [LARGE SCALE GENOMIC DNA]</scope>
    <source>
        <strain evidence="11">ATCC 29133 / PCC 73102</strain>
    </source>
</reference>
<feature type="domain" description="General secretion pathway GspH" evidence="9">
    <location>
        <begin position="61"/>
        <end position="168"/>
    </location>
</feature>
<evidence type="ECO:0000256" key="1">
    <source>
        <dbReference type="ARBA" id="ARBA00004377"/>
    </source>
</evidence>
<dbReference type="NCBIfam" id="TIGR02532">
    <property type="entry name" value="IV_pilin_GFxxxE"/>
    <property type="match status" value="1"/>
</dbReference>
<dbReference type="PROSITE" id="PS00409">
    <property type="entry name" value="PROKAR_NTER_METHYL"/>
    <property type="match status" value="1"/>
</dbReference>
<evidence type="ECO:0000256" key="6">
    <source>
        <dbReference type="ARBA" id="ARBA00022989"/>
    </source>
</evidence>
<proteinExistence type="predicted"/>
<dbReference type="RefSeq" id="WP_012406903.1">
    <property type="nucleotide sequence ID" value="NC_010628.1"/>
</dbReference>
<dbReference type="InterPro" id="IPR045584">
    <property type="entry name" value="Pilin-like"/>
</dbReference>
<dbReference type="Pfam" id="PF07963">
    <property type="entry name" value="N_methyl"/>
    <property type="match status" value="1"/>
</dbReference>
<keyword evidence="11" id="KW-1185">Reference proteome</keyword>
<evidence type="ECO:0000256" key="4">
    <source>
        <dbReference type="ARBA" id="ARBA00022519"/>
    </source>
</evidence>
<dbReference type="EMBL" id="CP001037">
    <property type="protein sequence ID" value="ACC78874.1"/>
    <property type="molecule type" value="Genomic_DNA"/>
</dbReference>
<evidence type="ECO:0000256" key="8">
    <source>
        <dbReference type="SAM" id="Phobius"/>
    </source>
</evidence>
<dbReference type="PhylomeDB" id="B2J2I2"/>
<dbReference type="HOGENOM" id="CLU_104622_1_0_3"/>
<dbReference type="KEGG" id="npu:Npun_F0073"/>
<organism evidence="10 11">
    <name type="scientific">Nostoc punctiforme (strain ATCC 29133 / PCC 73102)</name>
    <dbReference type="NCBI Taxonomy" id="63737"/>
    <lineage>
        <taxon>Bacteria</taxon>
        <taxon>Bacillati</taxon>
        <taxon>Cyanobacteriota</taxon>
        <taxon>Cyanophyceae</taxon>
        <taxon>Nostocales</taxon>
        <taxon>Nostocaceae</taxon>
        <taxon>Nostoc</taxon>
    </lineage>
</organism>
<protein>
    <recommendedName>
        <fullName evidence="9">General secretion pathway GspH domain-containing protein</fullName>
    </recommendedName>
</protein>
<gene>
    <name evidence="10" type="ordered locus">Npun_F0073</name>
</gene>
<keyword evidence="3" id="KW-0488">Methylation</keyword>
<keyword evidence="5 8" id="KW-0812">Transmembrane</keyword>
<dbReference type="SUPFAM" id="SSF54523">
    <property type="entry name" value="Pili subunits"/>
    <property type="match status" value="1"/>
</dbReference>
<evidence type="ECO:0000256" key="2">
    <source>
        <dbReference type="ARBA" id="ARBA00022475"/>
    </source>
</evidence>
<evidence type="ECO:0000313" key="11">
    <source>
        <dbReference type="Proteomes" id="UP000001191"/>
    </source>
</evidence>